<evidence type="ECO:0000313" key="3">
    <source>
        <dbReference type="Proteomes" id="UP001221142"/>
    </source>
</evidence>
<feature type="domain" description="Integrase core" evidence="1">
    <location>
        <begin position="35"/>
        <end position="112"/>
    </location>
</feature>
<sequence>KVGWMYVFMAVLRYAFPEIFAPDIDPALFPLHVLIKSIHNTIIEGFWRQLKEKLGLNLKDWLLRGKSEFLFNSHNPLHEPLFYWVFAPIIQMELDNFRLWWNNHRVRHQHEKIMPSGHVPALTMEYPELFGALDCRISVPAEAVQLLRDELDEAEGSRAKYQTWPGPRFNITATEVYEQIGAPELTLETSWDVFVLMAEALAGL</sequence>
<proteinExistence type="predicted"/>
<comment type="caution">
    <text evidence="2">The sequence shown here is derived from an EMBL/GenBank/DDBJ whole genome shotgun (WGS) entry which is preliminary data.</text>
</comment>
<dbReference type="EMBL" id="JARKIF010000019">
    <property type="protein sequence ID" value="KAJ7618698.1"/>
    <property type="molecule type" value="Genomic_DNA"/>
</dbReference>
<reference evidence="2" key="1">
    <citation type="submission" date="2023-03" db="EMBL/GenBank/DDBJ databases">
        <title>Massive genome expansion in bonnet fungi (Mycena s.s.) driven by repeated elements and novel gene families across ecological guilds.</title>
        <authorList>
            <consortium name="Lawrence Berkeley National Laboratory"/>
            <person name="Harder C.B."/>
            <person name="Miyauchi S."/>
            <person name="Viragh M."/>
            <person name="Kuo A."/>
            <person name="Thoen E."/>
            <person name="Andreopoulos B."/>
            <person name="Lu D."/>
            <person name="Skrede I."/>
            <person name="Drula E."/>
            <person name="Henrissat B."/>
            <person name="Morin E."/>
            <person name="Kohler A."/>
            <person name="Barry K."/>
            <person name="LaButti K."/>
            <person name="Morin E."/>
            <person name="Salamov A."/>
            <person name="Lipzen A."/>
            <person name="Mereny Z."/>
            <person name="Hegedus B."/>
            <person name="Baldrian P."/>
            <person name="Stursova M."/>
            <person name="Weitz H."/>
            <person name="Taylor A."/>
            <person name="Grigoriev I.V."/>
            <person name="Nagy L.G."/>
            <person name="Martin F."/>
            <person name="Kauserud H."/>
        </authorList>
    </citation>
    <scope>NUCLEOTIDE SEQUENCE</scope>
    <source>
        <strain evidence="2">9284</strain>
    </source>
</reference>
<gene>
    <name evidence="2" type="ORF">FB45DRAFT_755655</name>
</gene>
<evidence type="ECO:0000313" key="2">
    <source>
        <dbReference type="EMBL" id="KAJ7618698.1"/>
    </source>
</evidence>
<dbReference type="InterPro" id="IPR058913">
    <property type="entry name" value="Integrase_dom_put"/>
</dbReference>
<protein>
    <recommendedName>
        <fullName evidence="1">Integrase core domain-containing protein</fullName>
    </recommendedName>
</protein>
<organism evidence="2 3">
    <name type="scientific">Roridomyces roridus</name>
    <dbReference type="NCBI Taxonomy" id="1738132"/>
    <lineage>
        <taxon>Eukaryota</taxon>
        <taxon>Fungi</taxon>
        <taxon>Dikarya</taxon>
        <taxon>Basidiomycota</taxon>
        <taxon>Agaricomycotina</taxon>
        <taxon>Agaricomycetes</taxon>
        <taxon>Agaricomycetidae</taxon>
        <taxon>Agaricales</taxon>
        <taxon>Marasmiineae</taxon>
        <taxon>Mycenaceae</taxon>
        <taxon>Roridomyces</taxon>
    </lineage>
</organism>
<dbReference type="Pfam" id="PF24764">
    <property type="entry name" value="rva_4"/>
    <property type="match status" value="1"/>
</dbReference>
<dbReference type="AlphaFoldDB" id="A0AAD7BEU9"/>
<evidence type="ECO:0000259" key="1">
    <source>
        <dbReference type="Pfam" id="PF24764"/>
    </source>
</evidence>
<dbReference type="Proteomes" id="UP001221142">
    <property type="component" value="Unassembled WGS sequence"/>
</dbReference>
<name>A0AAD7BEU9_9AGAR</name>
<keyword evidence="3" id="KW-1185">Reference proteome</keyword>
<accession>A0AAD7BEU9</accession>
<feature type="non-terminal residue" evidence="2">
    <location>
        <position position="1"/>
    </location>
</feature>